<evidence type="ECO:0000313" key="4">
    <source>
        <dbReference type="Proteomes" id="UP000267251"/>
    </source>
</evidence>
<sequence length="315" mass="33741">MSPVQPDKPDTALLPTSSRGSNSVLSHGRGSMLAGSYTPEQETVPSAGTAEQVVPLLIFLHGLGAQAEQFLEQFAHFHPKAHILGLDTLGHGGSGDSAEYAEYTAEALIDRWILLLTRYGDPGVPWVVCGHSYGSILALRLCRALVASRALPSPSGLILLSSPFSDTTGGKRGKQGAGWLLALPDPLIEVLRWMDRRGGTESHSVKRLLGPGASIELKERQLGWNKASRTRTLKRIVAGMPSWEAEEVILEQKGQEDQTQSSIPTLIIVGSEDKVTPPVDGPGHGQGFGGKEGVWTHHWTYGHGRFGTPGDARIG</sequence>
<dbReference type="PANTHER" id="PTHR43798">
    <property type="entry name" value="MONOACYLGLYCEROL LIPASE"/>
    <property type="match status" value="1"/>
</dbReference>
<organism evidence="3 4">
    <name type="scientific">Piptocephalis cylindrospora</name>
    <dbReference type="NCBI Taxonomy" id="1907219"/>
    <lineage>
        <taxon>Eukaryota</taxon>
        <taxon>Fungi</taxon>
        <taxon>Fungi incertae sedis</taxon>
        <taxon>Zoopagomycota</taxon>
        <taxon>Zoopagomycotina</taxon>
        <taxon>Zoopagomycetes</taxon>
        <taxon>Zoopagales</taxon>
        <taxon>Piptocephalidaceae</taxon>
        <taxon>Piptocephalis</taxon>
    </lineage>
</organism>
<dbReference type="Proteomes" id="UP000267251">
    <property type="component" value="Unassembled WGS sequence"/>
</dbReference>
<dbReference type="Pfam" id="PF12697">
    <property type="entry name" value="Abhydrolase_6"/>
    <property type="match status" value="1"/>
</dbReference>
<dbReference type="GO" id="GO:0016020">
    <property type="term" value="C:membrane"/>
    <property type="evidence" value="ECO:0007669"/>
    <property type="project" value="TreeGrafter"/>
</dbReference>
<dbReference type="GO" id="GO:0047372">
    <property type="term" value="F:monoacylglycerol lipase activity"/>
    <property type="evidence" value="ECO:0007669"/>
    <property type="project" value="TreeGrafter"/>
</dbReference>
<name>A0A4P9XYS8_9FUNG</name>
<dbReference type="InterPro" id="IPR029058">
    <property type="entry name" value="AB_hydrolase_fold"/>
</dbReference>
<feature type="domain" description="AB hydrolase-1" evidence="2">
    <location>
        <begin position="57"/>
        <end position="278"/>
    </location>
</feature>
<evidence type="ECO:0000259" key="2">
    <source>
        <dbReference type="Pfam" id="PF12697"/>
    </source>
</evidence>
<dbReference type="EMBL" id="KZ988783">
    <property type="protein sequence ID" value="RKP11595.1"/>
    <property type="molecule type" value="Genomic_DNA"/>
</dbReference>
<dbReference type="PANTHER" id="PTHR43798:SF5">
    <property type="entry name" value="MONOACYLGLYCEROL LIPASE ABHD6"/>
    <property type="match status" value="1"/>
</dbReference>
<dbReference type="SUPFAM" id="SSF53474">
    <property type="entry name" value="alpha/beta-Hydrolases"/>
    <property type="match status" value="1"/>
</dbReference>
<feature type="compositionally biased region" description="Polar residues" evidence="1">
    <location>
        <begin position="14"/>
        <end position="25"/>
    </location>
</feature>
<reference evidence="4" key="1">
    <citation type="journal article" date="2018" name="Nat. Microbiol.">
        <title>Leveraging single-cell genomics to expand the fungal tree of life.</title>
        <authorList>
            <person name="Ahrendt S.R."/>
            <person name="Quandt C.A."/>
            <person name="Ciobanu D."/>
            <person name="Clum A."/>
            <person name="Salamov A."/>
            <person name="Andreopoulos B."/>
            <person name="Cheng J.F."/>
            <person name="Woyke T."/>
            <person name="Pelin A."/>
            <person name="Henrissat B."/>
            <person name="Reynolds N.K."/>
            <person name="Benny G.L."/>
            <person name="Smith M.E."/>
            <person name="James T.Y."/>
            <person name="Grigoriev I.V."/>
        </authorList>
    </citation>
    <scope>NUCLEOTIDE SEQUENCE [LARGE SCALE GENOMIC DNA]</scope>
</reference>
<proteinExistence type="predicted"/>
<evidence type="ECO:0000256" key="1">
    <source>
        <dbReference type="SAM" id="MobiDB-lite"/>
    </source>
</evidence>
<dbReference type="AlphaFoldDB" id="A0A4P9XYS8"/>
<dbReference type="GO" id="GO:0046464">
    <property type="term" value="P:acylglycerol catabolic process"/>
    <property type="evidence" value="ECO:0007669"/>
    <property type="project" value="TreeGrafter"/>
</dbReference>
<evidence type="ECO:0000313" key="3">
    <source>
        <dbReference type="EMBL" id="RKP11595.1"/>
    </source>
</evidence>
<gene>
    <name evidence="3" type="ORF">BJ684DRAFT_21830</name>
</gene>
<dbReference type="Gene3D" id="3.40.50.1820">
    <property type="entry name" value="alpha/beta hydrolase"/>
    <property type="match status" value="1"/>
</dbReference>
<dbReference type="InterPro" id="IPR050266">
    <property type="entry name" value="AB_hydrolase_sf"/>
</dbReference>
<protein>
    <submittedName>
        <fullName evidence="3">Alpha/Beta hydrolase protein</fullName>
    </submittedName>
</protein>
<accession>A0A4P9XYS8</accession>
<dbReference type="InterPro" id="IPR000073">
    <property type="entry name" value="AB_hydrolase_1"/>
</dbReference>
<keyword evidence="3" id="KW-0378">Hydrolase</keyword>
<dbReference type="OrthoDB" id="428974at2759"/>
<feature type="region of interest" description="Disordered" evidence="1">
    <location>
        <begin position="1"/>
        <end position="45"/>
    </location>
</feature>
<keyword evidence="4" id="KW-1185">Reference proteome</keyword>